<dbReference type="CDD" id="cd07026">
    <property type="entry name" value="Ribosomal_L20"/>
    <property type="match status" value="1"/>
</dbReference>
<dbReference type="GO" id="GO:1990904">
    <property type="term" value="C:ribonucleoprotein complex"/>
    <property type="evidence" value="ECO:0007669"/>
    <property type="project" value="UniProtKB-KW"/>
</dbReference>
<organism evidence="7 8">
    <name type="scientific">Candidatus Nomurabacteria bacterium RIFCSPHIGHO2_01_FULL_42_16</name>
    <dbReference type="NCBI Taxonomy" id="1801743"/>
    <lineage>
        <taxon>Bacteria</taxon>
        <taxon>Candidatus Nomuraibacteriota</taxon>
    </lineage>
</organism>
<dbReference type="GO" id="GO:0019843">
    <property type="term" value="F:rRNA binding"/>
    <property type="evidence" value="ECO:0007669"/>
    <property type="project" value="UniProtKB-UniRule"/>
</dbReference>
<dbReference type="HAMAP" id="MF_00382">
    <property type="entry name" value="Ribosomal_bL20"/>
    <property type="match status" value="1"/>
</dbReference>
<dbReference type="InterPro" id="IPR035566">
    <property type="entry name" value="Ribosomal_protein_bL20_C"/>
</dbReference>
<gene>
    <name evidence="5" type="primary">rplT</name>
    <name evidence="7" type="ORF">A2824_02365</name>
</gene>
<dbReference type="EMBL" id="MFTT01000008">
    <property type="protein sequence ID" value="OGI70394.1"/>
    <property type="molecule type" value="Genomic_DNA"/>
</dbReference>
<evidence type="ECO:0000256" key="3">
    <source>
        <dbReference type="ARBA" id="ARBA00023274"/>
    </source>
</evidence>
<dbReference type="GO" id="GO:0005840">
    <property type="term" value="C:ribosome"/>
    <property type="evidence" value="ECO:0007669"/>
    <property type="project" value="UniProtKB-KW"/>
</dbReference>
<dbReference type="Pfam" id="PF00453">
    <property type="entry name" value="Ribosomal_L20"/>
    <property type="match status" value="1"/>
</dbReference>
<dbReference type="InterPro" id="IPR005813">
    <property type="entry name" value="Ribosomal_bL20"/>
</dbReference>
<keyword evidence="3 5" id="KW-0687">Ribonucleoprotein</keyword>
<evidence type="ECO:0000256" key="2">
    <source>
        <dbReference type="ARBA" id="ARBA00022980"/>
    </source>
</evidence>
<accession>A0A1F6VL84</accession>
<dbReference type="Gene3D" id="6.10.160.10">
    <property type="match status" value="1"/>
</dbReference>
<evidence type="ECO:0000313" key="7">
    <source>
        <dbReference type="EMBL" id="OGI70394.1"/>
    </source>
</evidence>
<evidence type="ECO:0000256" key="6">
    <source>
        <dbReference type="RuleBase" id="RU000560"/>
    </source>
</evidence>
<evidence type="ECO:0000256" key="1">
    <source>
        <dbReference type="ARBA" id="ARBA00007698"/>
    </source>
</evidence>
<dbReference type="STRING" id="1801743.A2824_02365"/>
<keyword evidence="5 6" id="KW-0699">rRNA-binding</keyword>
<dbReference type="GO" id="GO:0000027">
    <property type="term" value="P:ribosomal large subunit assembly"/>
    <property type="evidence" value="ECO:0007669"/>
    <property type="project" value="UniProtKB-UniRule"/>
</dbReference>
<evidence type="ECO:0000313" key="8">
    <source>
        <dbReference type="Proteomes" id="UP000178059"/>
    </source>
</evidence>
<comment type="similarity">
    <text evidence="1 5 6">Belongs to the bacterial ribosomal protein bL20 family.</text>
</comment>
<proteinExistence type="inferred from homology"/>
<dbReference type="GO" id="GO:0003735">
    <property type="term" value="F:structural constituent of ribosome"/>
    <property type="evidence" value="ECO:0007669"/>
    <property type="project" value="InterPro"/>
</dbReference>
<dbReference type="FunFam" id="1.10.1900.20:FF:000001">
    <property type="entry name" value="50S ribosomal protein L20"/>
    <property type="match status" value="1"/>
</dbReference>
<dbReference type="Gene3D" id="1.10.1900.20">
    <property type="entry name" value="Ribosomal protein L20"/>
    <property type="match status" value="1"/>
</dbReference>
<evidence type="ECO:0000256" key="4">
    <source>
        <dbReference type="ARBA" id="ARBA00035172"/>
    </source>
</evidence>
<comment type="function">
    <text evidence="5 6">Binds directly to 23S ribosomal RNA and is necessary for the in vitro assembly process of the 50S ribosomal subunit. It is not involved in the protein synthesizing functions of that subunit.</text>
</comment>
<comment type="caution">
    <text evidence="7">The sequence shown here is derived from an EMBL/GenBank/DDBJ whole genome shotgun (WGS) entry which is preliminary data.</text>
</comment>
<sequence>MSRVKRGTISMKRRRNILRQVKGYRFARSKKERAAREAIVHAGKYAFAHRKDKKADRRRLWQIKIGAALASSGFSYSKFMGVLKKKNIGIDRKILAGLAENNPRTFSQIVAAVKE</sequence>
<dbReference type="GO" id="GO:0006412">
    <property type="term" value="P:translation"/>
    <property type="evidence" value="ECO:0007669"/>
    <property type="project" value="InterPro"/>
</dbReference>
<dbReference type="AlphaFoldDB" id="A0A1F6VL84"/>
<dbReference type="SUPFAM" id="SSF74731">
    <property type="entry name" value="Ribosomal protein L20"/>
    <property type="match status" value="1"/>
</dbReference>
<protein>
    <recommendedName>
        <fullName evidence="4 5">Large ribosomal subunit protein bL20</fullName>
    </recommendedName>
</protein>
<keyword evidence="5 6" id="KW-0694">RNA-binding</keyword>
<dbReference type="PANTHER" id="PTHR10986">
    <property type="entry name" value="39S RIBOSOMAL PROTEIN L20"/>
    <property type="match status" value="1"/>
</dbReference>
<keyword evidence="2 5" id="KW-0689">Ribosomal protein</keyword>
<dbReference type="NCBIfam" id="TIGR01032">
    <property type="entry name" value="rplT_bact"/>
    <property type="match status" value="1"/>
</dbReference>
<name>A0A1F6VL84_9BACT</name>
<dbReference type="PRINTS" id="PR00062">
    <property type="entry name" value="RIBOSOMALL20"/>
</dbReference>
<evidence type="ECO:0000256" key="5">
    <source>
        <dbReference type="HAMAP-Rule" id="MF_00382"/>
    </source>
</evidence>
<reference evidence="7 8" key="1">
    <citation type="journal article" date="2016" name="Nat. Commun.">
        <title>Thousands of microbial genomes shed light on interconnected biogeochemical processes in an aquifer system.</title>
        <authorList>
            <person name="Anantharaman K."/>
            <person name="Brown C.T."/>
            <person name="Hug L.A."/>
            <person name="Sharon I."/>
            <person name="Castelle C.J."/>
            <person name="Probst A.J."/>
            <person name="Thomas B.C."/>
            <person name="Singh A."/>
            <person name="Wilkins M.J."/>
            <person name="Karaoz U."/>
            <person name="Brodie E.L."/>
            <person name="Williams K.H."/>
            <person name="Hubbard S.S."/>
            <person name="Banfield J.F."/>
        </authorList>
    </citation>
    <scope>NUCLEOTIDE SEQUENCE [LARGE SCALE GENOMIC DNA]</scope>
</reference>
<dbReference type="Proteomes" id="UP000178059">
    <property type="component" value="Unassembled WGS sequence"/>
</dbReference>